<dbReference type="PANTHER" id="PTHR42896">
    <property type="entry name" value="XYLULOSE-1,5-BISPHOSPHATE (XUBP) PHOSPHATASE"/>
    <property type="match status" value="1"/>
</dbReference>
<keyword evidence="2" id="KW-1185">Reference proteome</keyword>
<dbReference type="EMBL" id="CP006936">
    <property type="protein sequence ID" value="AHC24342.1"/>
    <property type="molecule type" value="Genomic_DNA"/>
</dbReference>
<dbReference type="Pfam" id="PF00702">
    <property type="entry name" value="Hydrolase"/>
    <property type="match status" value="1"/>
</dbReference>
<protein>
    <submittedName>
        <fullName evidence="1">Haloacid dehalogenase</fullName>
    </submittedName>
</protein>
<dbReference type="InterPro" id="IPR044999">
    <property type="entry name" value="CbbY-like"/>
</dbReference>
<evidence type="ECO:0000313" key="1">
    <source>
        <dbReference type="EMBL" id="AHC24342.1"/>
    </source>
</evidence>
<dbReference type="InterPro" id="IPR023214">
    <property type="entry name" value="HAD_sf"/>
</dbReference>
<name>V5X8J7_MYCNE</name>
<dbReference type="KEGG" id="mne:D174_06975"/>
<dbReference type="PANTHER" id="PTHR42896:SF2">
    <property type="entry name" value="CBBY-LIKE PROTEIN"/>
    <property type="match status" value="1"/>
</dbReference>
<proteinExistence type="predicted"/>
<dbReference type="InterPro" id="IPR023198">
    <property type="entry name" value="PGP-like_dom2"/>
</dbReference>
<dbReference type="SUPFAM" id="SSF56784">
    <property type="entry name" value="HAD-like"/>
    <property type="match status" value="1"/>
</dbReference>
<dbReference type="eggNOG" id="COG0637">
    <property type="taxonomic scope" value="Bacteria"/>
</dbReference>
<dbReference type="GO" id="GO:0016787">
    <property type="term" value="F:hydrolase activity"/>
    <property type="evidence" value="ECO:0007669"/>
    <property type="project" value="InterPro"/>
</dbReference>
<evidence type="ECO:0000313" key="2">
    <source>
        <dbReference type="Proteomes" id="UP000018763"/>
    </source>
</evidence>
<accession>V5X8J7</accession>
<sequence length="270" mass="28782">MGHSYPMTPLDSAGPAATYLFRRTDPLRALVLDLDALADLRFDGYRVVFNAAFAALGLPVQWSVERYRQLLALPDERLRVAAELRKRCIGTDCDVLVRVLVEQVCDTKEALLQRVMLDAGFSPRPGLNDLVTDAFVAQVPIAVITDGRRRWAQPLVSQLVGAGLVEAVVTADDIGVPPRGDALFRQALAELGVAPHDALAIVGSATGLRGADAAGLATVLVDGDADTAAGVPSAAAAVRRDYSGTDGGLRLAQFRRLHAQWWAEHSVPAA</sequence>
<organism evidence="1 2">
    <name type="scientific">Mycolicibacterium neoaurum VKM Ac-1815D</name>
    <dbReference type="NCBI Taxonomy" id="700508"/>
    <lineage>
        <taxon>Bacteria</taxon>
        <taxon>Bacillati</taxon>
        <taxon>Actinomycetota</taxon>
        <taxon>Actinomycetes</taxon>
        <taxon>Mycobacteriales</taxon>
        <taxon>Mycobacteriaceae</taxon>
        <taxon>Mycolicibacterium</taxon>
    </lineage>
</organism>
<dbReference type="Gene3D" id="1.10.150.240">
    <property type="entry name" value="Putative phosphatase, domain 2"/>
    <property type="match status" value="1"/>
</dbReference>
<gene>
    <name evidence="1" type="ORF">D174_06975</name>
</gene>
<dbReference type="AlphaFoldDB" id="V5X8J7"/>
<dbReference type="InterPro" id="IPR036412">
    <property type="entry name" value="HAD-like_sf"/>
</dbReference>
<reference evidence="1 2" key="1">
    <citation type="journal article" date="2014" name="Genome Announc.">
        <title>Complete Genome Sequence of Sterol-Transforming Mycobacterium neoaurum Strain VKM Ac-1815D.</title>
        <authorList>
            <person name="Shtratnikova V.Y."/>
            <person name="Bragin E.Y."/>
            <person name="Dovbnya D.V."/>
            <person name="Pekov Y.A."/>
            <person name="Schelkunov M.I."/>
            <person name="Strizhov N."/>
            <person name="Ivashina T.V."/>
            <person name="Ashapkin V.V."/>
            <person name="Donova M.V."/>
        </authorList>
    </citation>
    <scope>NUCLEOTIDE SEQUENCE [LARGE SCALE GENOMIC DNA]</scope>
    <source>
        <strain evidence="1 2">VKM Ac-1815D</strain>
    </source>
</reference>
<dbReference type="Proteomes" id="UP000018763">
    <property type="component" value="Chromosome"/>
</dbReference>
<dbReference type="Gene3D" id="3.40.50.1000">
    <property type="entry name" value="HAD superfamily/HAD-like"/>
    <property type="match status" value="1"/>
</dbReference>